<sequence>MASTLSPEQIDIINKTRDACRGQTTISQLQNITSTEREVNDSSPVSRQILFAPKDENNISQILYNAIQALGTGNEKVEQVSLTDVEIRWSGAPGASGEETSTDPAASERERYESVSRGVKHPLTIMYFIGGGFYMNVPSRYHSTTRKLAELTGGRCISFRYRLSPKNTFPAALLDAFFTYLSLLRPSPGNFHEPVPASSIVFAGDSAGANIASALIQLILSANNRGDKVVFNGILDTIPLPAGVALLSAGLDMTYALGLKENVKYDIFHGEWSFQLPNFPACSLWPSNPPRSHIYGDKSIMCHPLVSPCVAATWKGAPPMWLACGQEVMAGSVRMAAQVIAQHGGQVVYEEYEEMPHDFAIMSENWPWALTGEWPQSVRCMDRWAKACLTFFERREVESKAVFVRTSGVEDGMELESLSSTDLRQSKEKMLERIGSWKDWTGTSE</sequence>
<evidence type="ECO:0000313" key="7">
    <source>
        <dbReference type="Proteomes" id="UP000696280"/>
    </source>
</evidence>
<reference evidence="6" key="1">
    <citation type="submission" date="2021-07" db="EMBL/GenBank/DDBJ databases">
        <authorList>
            <person name="Durling M."/>
        </authorList>
    </citation>
    <scope>NUCLEOTIDE SEQUENCE</scope>
</reference>
<dbReference type="AlphaFoldDB" id="A0A9N9L4T5"/>
<evidence type="ECO:0000259" key="5">
    <source>
        <dbReference type="Pfam" id="PF07859"/>
    </source>
</evidence>
<evidence type="ECO:0000313" key="6">
    <source>
        <dbReference type="EMBL" id="CAG8959489.1"/>
    </source>
</evidence>
<dbReference type="InterPro" id="IPR033140">
    <property type="entry name" value="Lipase_GDXG_put_SER_AS"/>
</dbReference>
<dbReference type="InterPro" id="IPR013094">
    <property type="entry name" value="AB_hydrolase_3"/>
</dbReference>
<feature type="domain" description="Alpha/beta hydrolase fold-3" evidence="5">
    <location>
        <begin position="125"/>
        <end position="360"/>
    </location>
</feature>
<evidence type="ECO:0000256" key="4">
    <source>
        <dbReference type="SAM" id="MobiDB-lite"/>
    </source>
</evidence>
<proteinExistence type="inferred from homology"/>
<keyword evidence="7" id="KW-1185">Reference proteome</keyword>
<dbReference type="OrthoDB" id="5354320at2759"/>
<feature type="active site" evidence="3">
    <location>
        <position position="206"/>
    </location>
</feature>
<comment type="similarity">
    <text evidence="1">Belongs to the 'GDXG' lipolytic enzyme family.</text>
</comment>
<evidence type="ECO:0000256" key="2">
    <source>
        <dbReference type="ARBA" id="ARBA00022801"/>
    </source>
</evidence>
<dbReference type="PROSITE" id="PS01174">
    <property type="entry name" value="LIPASE_GDXG_SER"/>
    <property type="match status" value="1"/>
</dbReference>
<dbReference type="GO" id="GO:0016787">
    <property type="term" value="F:hydrolase activity"/>
    <property type="evidence" value="ECO:0007669"/>
    <property type="project" value="UniProtKB-KW"/>
</dbReference>
<keyword evidence="2" id="KW-0378">Hydrolase</keyword>
<evidence type="ECO:0000256" key="1">
    <source>
        <dbReference type="ARBA" id="ARBA00010515"/>
    </source>
</evidence>
<gene>
    <name evidence="6" type="ORF">HYFRA_00001387</name>
</gene>
<dbReference type="EMBL" id="CAJVRL010000092">
    <property type="protein sequence ID" value="CAG8959489.1"/>
    <property type="molecule type" value="Genomic_DNA"/>
</dbReference>
<protein>
    <recommendedName>
        <fullName evidence="5">Alpha/beta hydrolase fold-3 domain-containing protein</fullName>
    </recommendedName>
</protein>
<dbReference type="InterPro" id="IPR050300">
    <property type="entry name" value="GDXG_lipolytic_enzyme"/>
</dbReference>
<accession>A0A9N9L4T5</accession>
<dbReference type="Gene3D" id="3.40.50.1820">
    <property type="entry name" value="alpha/beta hydrolase"/>
    <property type="match status" value="1"/>
</dbReference>
<dbReference type="PANTHER" id="PTHR48081">
    <property type="entry name" value="AB HYDROLASE SUPERFAMILY PROTEIN C4A8.06C"/>
    <property type="match status" value="1"/>
</dbReference>
<comment type="caution">
    <text evidence="6">The sequence shown here is derived from an EMBL/GenBank/DDBJ whole genome shotgun (WGS) entry which is preliminary data.</text>
</comment>
<dbReference type="InterPro" id="IPR029058">
    <property type="entry name" value="AB_hydrolase_fold"/>
</dbReference>
<evidence type="ECO:0000256" key="3">
    <source>
        <dbReference type="PROSITE-ProRule" id="PRU10038"/>
    </source>
</evidence>
<organism evidence="6 7">
    <name type="scientific">Hymenoscyphus fraxineus</name>
    <dbReference type="NCBI Taxonomy" id="746836"/>
    <lineage>
        <taxon>Eukaryota</taxon>
        <taxon>Fungi</taxon>
        <taxon>Dikarya</taxon>
        <taxon>Ascomycota</taxon>
        <taxon>Pezizomycotina</taxon>
        <taxon>Leotiomycetes</taxon>
        <taxon>Helotiales</taxon>
        <taxon>Helotiaceae</taxon>
        <taxon>Hymenoscyphus</taxon>
    </lineage>
</organism>
<dbReference type="SUPFAM" id="SSF53474">
    <property type="entry name" value="alpha/beta-Hydrolases"/>
    <property type="match status" value="1"/>
</dbReference>
<name>A0A9N9L4T5_9HELO</name>
<feature type="region of interest" description="Disordered" evidence="4">
    <location>
        <begin position="91"/>
        <end position="113"/>
    </location>
</feature>
<dbReference type="PANTHER" id="PTHR48081:SF25">
    <property type="entry name" value="PUTATIVE (AFU_ORTHOLOGUE AFUA_3G11560)-RELATED"/>
    <property type="match status" value="1"/>
</dbReference>
<dbReference type="Proteomes" id="UP000696280">
    <property type="component" value="Unassembled WGS sequence"/>
</dbReference>
<dbReference type="Pfam" id="PF07859">
    <property type="entry name" value="Abhydrolase_3"/>
    <property type="match status" value="1"/>
</dbReference>